<evidence type="ECO:0000313" key="8">
    <source>
        <dbReference type="EMBL" id="SZD72292.1"/>
    </source>
</evidence>
<feature type="transmembrane region" description="Helical" evidence="6">
    <location>
        <begin position="243"/>
        <end position="265"/>
    </location>
</feature>
<dbReference type="AlphaFoldDB" id="A0A383TXB8"/>
<dbReference type="PROSITE" id="PS50850">
    <property type="entry name" value="MFS"/>
    <property type="match status" value="1"/>
</dbReference>
<evidence type="ECO:0000256" key="1">
    <source>
        <dbReference type="ARBA" id="ARBA00004429"/>
    </source>
</evidence>
<feature type="transmembrane region" description="Helical" evidence="6">
    <location>
        <begin position="137"/>
        <end position="156"/>
    </location>
</feature>
<dbReference type="Pfam" id="PF07690">
    <property type="entry name" value="MFS_1"/>
    <property type="match status" value="1"/>
</dbReference>
<evidence type="ECO:0000256" key="4">
    <source>
        <dbReference type="ARBA" id="ARBA00022989"/>
    </source>
</evidence>
<keyword evidence="5 6" id="KW-0472">Membrane</keyword>
<dbReference type="GO" id="GO:0022857">
    <property type="term" value="F:transmembrane transporter activity"/>
    <property type="evidence" value="ECO:0007669"/>
    <property type="project" value="InterPro"/>
</dbReference>
<keyword evidence="2" id="KW-1003">Cell membrane</keyword>
<gene>
    <name evidence="8" type="ORF">SAMEA104719789_00732</name>
</gene>
<dbReference type="InterPro" id="IPR036259">
    <property type="entry name" value="MFS_trans_sf"/>
</dbReference>
<feature type="transmembrane region" description="Helical" evidence="6">
    <location>
        <begin position="296"/>
        <end position="321"/>
    </location>
</feature>
<dbReference type="PANTHER" id="PTHR43702">
    <property type="entry name" value="L-FUCOSE-PROTON SYMPORTER"/>
    <property type="match status" value="1"/>
</dbReference>
<sequence>MNKSTVWKLIPMMFSFFIMGFVDLVGIATNYMKVDFQLTESMAGLLPSMVFLWFLVFSIPTGILMNKIGRKNTVLLSLVITILALAIPFISYNYGMMLIFCCLLGIGNTLLQVSLNPLISSVVTGDKLASSLTFGQFLKAIASFSAPIIAVWAAMSLNDWKLLFPIFMVISILAVILLGITKVNEPDKSIKTSSFSDCFKLLGDQTILLCFIGILCTVGLDVGVNVTAPKLFIERLGWTIEKAGYATSVYFLFRTIGSFLGAFILAKFSSRIFYIISVTCIFIALSLLFVAQNEVILYTAIAIIGFGNANLFSIFFSKALLNKPNHQNEVSGLMVMGISGGAIFPLLMGFAADALQSQNAAVIVLCFTALYFLVMIPKLKSAPSELK</sequence>
<organism evidence="8 9">
    <name type="scientific">Candidatus Ornithobacterium hominis</name>
    <dbReference type="NCBI Taxonomy" id="2497989"/>
    <lineage>
        <taxon>Bacteria</taxon>
        <taxon>Pseudomonadati</taxon>
        <taxon>Bacteroidota</taxon>
        <taxon>Flavobacteriia</taxon>
        <taxon>Flavobacteriales</taxon>
        <taxon>Weeksellaceae</taxon>
        <taxon>Ornithobacterium</taxon>
    </lineage>
</organism>
<evidence type="ECO:0000313" key="9">
    <source>
        <dbReference type="Proteomes" id="UP000262142"/>
    </source>
</evidence>
<feature type="transmembrane region" description="Helical" evidence="6">
    <location>
        <begin position="44"/>
        <end position="65"/>
    </location>
</feature>
<feature type="transmembrane region" description="Helical" evidence="6">
    <location>
        <begin position="72"/>
        <end position="90"/>
    </location>
</feature>
<keyword evidence="4 6" id="KW-1133">Transmembrane helix</keyword>
<feature type="transmembrane region" description="Helical" evidence="6">
    <location>
        <begin position="162"/>
        <end position="180"/>
    </location>
</feature>
<name>A0A383TXB8_9FLAO</name>
<accession>A0A383TXB8</accession>
<comment type="subcellular location">
    <subcellularLocation>
        <location evidence="1">Cell inner membrane</location>
        <topology evidence="1">Multi-pass membrane protein</topology>
    </subcellularLocation>
</comment>
<dbReference type="SUPFAM" id="SSF103473">
    <property type="entry name" value="MFS general substrate transporter"/>
    <property type="match status" value="1"/>
</dbReference>
<dbReference type="InterPro" id="IPR050375">
    <property type="entry name" value="MFS_TsgA-like"/>
</dbReference>
<evidence type="ECO:0000256" key="2">
    <source>
        <dbReference type="ARBA" id="ARBA00022475"/>
    </source>
</evidence>
<feature type="transmembrane region" description="Helical" evidence="6">
    <location>
        <begin position="358"/>
        <end position="377"/>
    </location>
</feature>
<keyword evidence="9" id="KW-1185">Reference proteome</keyword>
<dbReference type="InterPro" id="IPR011701">
    <property type="entry name" value="MFS"/>
</dbReference>
<reference evidence="8 9" key="1">
    <citation type="submission" date="2018-09" db="EMBL/GenBank/DDBJ databases">
        <authorList>
            <consortium name="Pathogen Informatics"/>
        </authorList>
    </citation>
    <scope>NUCLEOTIDE SEQUENCE [LARGE SCALE GENOMIC DNA]</scope>
    <source>
        <strain evidence="8 9">OH-22767</strain>
    </source>
</reference>
<dbReference type="GO" id="GO:0005886">
    <property type="term" value="C:plasma membrane"/>
    <property type="evidence" value="ECO:0007669"/>
    <property type="project" value="UniProtKB-SubCell"/>
</dbReference>
<proteinExistence type="predicted"/>
<feature type="transmembrane region" description="Helical" evidence="6">
    <location>
        <begin position="12"/>
        <end position="32"/>
    </location>
</feature>
<evidence type="ECO:0000256" key="5">
    <source>
        <dbReference type="ARBA" id="ARBA00023136"/>
    </source>
</evidence>
<feature type="domain" description="Major facilitator superfamily (MFS) profile" evidence="7">
    <location>
        <begin position="1"/>
        <end position="380"/>
    </location>
</feature>
<evidence type="ECO:0000259" key="7">
    <source>
        <dbReference type="PROSITE" id="PS50850"/>
    </source>
</evidence>
<feature type="transmembrane region" description="Helical" evidence="6">
    <location>
        <begin position="333"/>
        <end position="352"/>
    </location>
</feature>
<dbReference type="Gene3D" id="1.20.1250.20">
    <property type="entry name" value="MFS general substrate transporter like domains"/>
    <property type="match status" value="2"/>
</dbReference>
<evidence type="ECO:0000256" key="3">
    <source>
        <dbReference type="ARBA" id="ARBA00022692"/>
    </source>
</evidence>
<feature type="transmembrane region" description="Helical" evidence="6">
    <location>
        <begin position="272"/>
        <end position="290"/>
    </location>
</feature>
<protein>
    <submittedName>
        <fullName evidence="8">Putative transporter</fullName>
    </submittedName>
</protein>
<dbReference type="EMBL" id="UNSC01000003">
    <property type="protein sequence ID" value="SZD72292.1"/>
    <property type="molecule type" value="Genomic_DNA"/>
</dbReference>
<feature type="transmembrane region" description="Helical" evidence="6">
    <location>
        <begin position="201"/>
        <end position="223"/>
    </location>
</feature>
<evidence type="ECO:0000256" key="6">
    <source>
        <dbReference type="SAM" id="Phobius"/>
    </source>
</evidence>
<dbReference type="PANTHER" id="PTHR43702:SF3">
    <property type="entry name" value="PROTEIN TSGA"/>
    <property type="match status" value="1"/>
</dbReference>
<dbReference type="Proteomes" id="UP000262142">
    <property type="component" value="Unassembled WGS sequence"/>
</dbReference>
<dbReference type="InterPro" id="IPR020846">
    <property type="entry name" value="MFS_dom"/>
</dbReference>
<keyword evidence="3 6" id="KW-0812">Transmembrane</keyword>
<feature type="transmembrane region" description="Helical" evidence="6">
    <location>
        <begin position="96"/>
        <end position="116"/>
    </location>
</feature>